<feature type="compositionally biased region" description="Basic and acidic residues" evidence="9">
    <location>
        <begin position="552"/>
        <end position="564"/>
    </location>
</feature>
<dbReference type="eggNOG" id="KOG0586">
    <property type="taxonomic scope" value="Eukaryota"/>
</dbReference>
<feature type="region of interest" description="Disordered" evidence="9">
    <location>
        <begin position="145"/>
        <end position="198"/>
    </location>
</feature>
<evidence type="ECO:0000259" key="10">
    <source>
        <dbReference type="PROSITE" id="PS50011"/>
    </source>
</evidence>
<dbReference type="InterPro" id="IPR011009">
    <property type="entry name" value="Kinase-like_dom_sf"/>
</dbReference>
<feature type="compositionally biased region" description="Polar residues" evidence="9">
    <location>
        <begin position="992"/>
        <end position="1004"/>
    </location>
</feature>
<feature type="region of interest" description="Disordered" evidence="9">
    <location>
        <begin position="992"/>
        <end position="1025"/>
    </location>
</feature>
<feature type="compositionally biased region" description="Polar residues" evidence="9">
    <location>
        <begin position="572"/>
        <end position="582"/>
    </location>
</feature>
<feature type="compositionally biased region" description="Polar residues" evidence="9">
    <location>
        <begin position="305"/>
        <end position="327"/>
    </location>
</feature>
<feature type="binding site" evidence="7">
    <location>
        <begin position="783"/>
        <end position="784"/>
    </location>
    <ligand>
        <name>ATP</name>
        <dbReference type="ChEBI" id="CHEBI:30616"/>
    </ligand>
</feature>
<feature type="region of interest" description="Disordered" evidence="9">
    <location>
        <begin position="48"/>
        <end position="75"/>
    </location>
</feature>
<feature type="compositionally biased region" description="Polar residues" evidence="9">
    <location>
        <begin position="171"/>
        <end position="183"/>
    </location>
</feature>
<dbReference type="HOGENOM" id="CLU_299376_0_0_1"/>
<evidence type="ECO:0000256" key="3">
    <source>
        <dbReference type="ARBA" id="ARBA00022741"/>
    </source>
</evidence>
<dbReference type="AlphaFoldDB" id="E7A2Q8"/>
<feature type="region of interest" description="Disordered" evidence="9">
    <location>
        <begin position="512"/>
        <end position="611"/>
    </location>
</feature>
<feature type="compositionally biased region" description="Low complexity" evidence="9">
    <location>
        <begin position="14"/>
        <end position="31"/>
    </location>
</feature>
<feature type="region of interest" description="Disordered" evidence="9">
    <location>
        <begin position="471"/>
        <end position="496"/>
    </location>
</feature>
<feature type="region of interest" description="Disordered" evidence="9">
    <location>
        <begin position="297"/>
        <end position="332"/>
    </location>
</feature>
<feature type="compositionally biased region" description="Basic and acidic residues" evidence="9">
    <location>
        <begin position="1"/>
        <end position="12"/>
    </location>
</feature>
<dbReference type="GO" id="GO:0004674">
    <property type="term" value="F:protein serine/threonine kinase activity"/>
    <property type="evidence" value="ECO:0007669"/>
    <property type="project" value="UniProtKB-KW"/>
</dbReference>
<dbReference type="InterPro" id="IPR030616">
    <property type="entry name" value="Aur-like"/>
</dbReference>
<dbReference type="PANTHER" id="PTHR24350">
    <property type="entry name" value="SERINE/THREONINE-PROTEIN KINASE IAL-RELATED"/>
    <property type="match status" value="1"/>
</dbReference>
<feature type="compositionally biased region" description="Polar residues" evidence="9">
    <location>
        <begin position="243"/>
        <end position="252"/>
    </location>
</feature>
<keyword evidence="12" id="KW-1185">Reference proteome</keyword>
<keyword evidence="4 11" id="KW-0418">Kinase</keyword>
<dbReference type="Pfam" id="PF00069">
    <property type="entry name" value="Pkinase"/>
    <property type="match status" value="1"/>
</dbReference>
<evidence type="ECO:0000256" key="4">
    <source>
        <dbReference type="ARBA" id="ARBA00022777"/>
    </source>
</evidence>
<dbReference type="Gene3D" id="1.10.510.10">
    <property type="entry name" value="Transferase(Phosphotransferase) domain 1"/>
    <property type="match status" value="1"/>
</dbReference>
<feature type="compositionally biased region" description="Polar residues" evidence="9">
    <location>
        <begin position="48"/>
        <end position="57"/>
    </location>
</feature>
<keyword evidence="1" id="KW-0723">Serine/threonine-protein kinase</keyword>
<feature type="region of interest" description="Disordered" evidence="9">
    <location>
        <begin position="358"/>
        <end position="378"/>
    </location>
</feature>
<protein>
    <submittedName>
        <fullName evidence="11">Related to SNF1-related protein kinase KIN10</fullName>
    </submittedName>
</protein>
<feature type="compositionally biased region" description="Basic and acidic residues" evidence="9">
    <location>
        <begin position="530"/>
        <end position="540"/>
    </location>
</feature>
<dbReference type="OrthoDB" id="289250at2759"/>
<keyword evidence="3 7" id="KW-0547">Nucleotide-binding</keyword>
<evidence type="ECO:0000256" key="6">
    <source>
        <dbReference type="PIRSR" id="PIRSR630616-1"/>
    </source>
</evidence>
<evidence type="ECO:0000313" key="12">
    <source>
        <dbReference type="Proteomes" id="UP000008867"/>
    </source>
</evidence>
<keyword evidence="5 7" id="KW-0067">ATP-binding</keyword>
<proteinExistence type="predicted"/>
<dbReference type="SMART" id="SM00220">
    <property type="entry name" value="S_TKc"/>
    <property type="match status" value="1"/>
</dbReference>
<name>E7A2Q8_SPORE</name>
<gene>
    <name evidence="11" type="ORF">sr14356</name>
</gene>
<dbReference type="PROSITE" id="PS50011">
    <property type="entry name" value="PROTEIN_KINASE_DOM"/>
    <property type="match status" value="1"/>
</dbReference>
<organism evidence="11 12">
    <name type="scientific">Sporisorium reilianum (strain SRZ2)</name>
    <name type="common">Maize head smut fungus</name>
    <dbReference type="NCBI Taxonomy" id="999809"/>
    <lineage>
        <taxon>Eukaryota</taxon>
        <taxon>Fungi</taxon>
        <taxon>Dikarya</taxon>
        <taxon>Basidiomycota</taxon>
        <taxon>Ustilaginomycotina</taxon>
        <taxon>Ustilaginomycetes</taxon>
        <taxon>Ustilaginales</taxon>
        <taxon>Ustilaginaceae</taxon>
        <taxon>Sporisorium</taxon>
    </lineage>
</organism>
<dbReference type="GO" id="GO:0005524">
    <property type="term" value="F:ATP binding"/>
    <property type="evidence" value="ECO:0007669"/>
    <property type="project" value="UniProtKB-KW"/>
</dbReference>
<evidence type="ECO:0000256" key="8">
    <source>
        <dbReference type="PIRSR" id="PIRSR630616-3"/>
    </source>
</evidence>
<dbReference type="PROSITE" id="PS00108">
    <property type="entry name" value="PROTEIN_KINASE_ST"/>
    <property type="match status" value="1"/>
</dbReference>
<evidence type="ECO:0000256" key="7">
    <source>
        <dbReference type="PIRSR" id="PIRSR630616-2"/>
    </source>
</evidence>
<feature type="binding site" evidence="7">
    <location>
        <position position="681"/>
    </location>
    <ligand>
        <name>ATP</name>
        <dbReference type="ChEBI" id="CHEBI:30616"/>
    </ligand>
</feature>
<evidence type="ECO:0000313" key="11">
    <source>
        <dbReference type="EMBL" id="CBQ73765.1"/>
    </source>
</evidence>
<accession>E7A2Q8</accession>
<reference evidence="11 12" key="1">
    <citation type="journal article" date="2010" name="Science">
        <title>Pathogenicity determinants in smut fungi revealed by genome comparison.</title>
        <authorList>
            <person name="Schirawski J."/>
            <person name="Mannhaupt G."/>
            <person name="Muench K."/>
            <person name="Brefort T."/>
            <person name="Schipper K."/>
            <person name="Doehlemann G."/>
            <person name="Di Stasio M."/>
            <person name="Roessel N."/>
            <person name="Mendoza-Mendoza A."/>
            <person name="Pester D."/>
            <person name="Mueller O."/>
            <person name="Winterberg B."/>
            <person name="Meyer E."/>
            <person name="Ghareeb H."/>
            <person name="Wollenberg T."/>
            <person name="Muensterkoetter M."/>
            <person name="Wong P."/>
            <person name="Walter M."/>
            <person name="Stukenbrock E."/>
            <person name="Gueldener U."/>
            <person name="Kahmann R."/>
        </authorList>
    </citation>
    <scope>NUCLEOTIDE SEQUENCE [LARGE SCALE GENOMIC DNA]</scope>
    <source>
        <strain evidence="12">SRZ2</strain>
    </source>
</reference>
<feature type="region of interest" description="Disordered" evidence="9">
    <location>
        <begin position="228"/>
        <end position="267"/>
    </location>
</feature>
<dbReference type="VEuPathDB" id="FungiDB:sr14356"/>
<feature type="compositionally biased region" description="Basic and acidic residues" evidence="9">
    <location>
        <begin position="487"/>
        <end position="496"/>
    </location>
</feature>
<keyword evidence="2" id="KW-0808">Transferase</keyword>
<feature type="region of interest" description="Disordered" evidence="9">
    <location>
        <begin position="1"/>
        <end position="32"/>
    </location>
</feature>
<evidence type="ECO:0000256" key="1">
    <source>
        <dbReference type="ARBA" id="ARBA00022527"/>
    </source>
</evidence>
<sequence>MFSRSRRTDAKRLSASLSGFHDASSSSSTSALEAPIPAASIDGAIPSTTATFQQHPGTSIPVHSPSPAVPTITTSSATPLSLSTSTLIPAGSSSPNTPVQAFSLASPPRLPHVAAVEPLDVSNSSFSVASLDSFGAISMAGSTTAAEDGSQAGSRFGASPPTSRLVAPRSELSSASIRSQRNWDQFEGKPVSPLPSPAVQNEQAKDMFDVPVASGSRHAPANGLATSARRVAPAPAPARTPSNDSLPSTSEARTMASPKAAPQQPEVASRNWSFFNSIPSGPPIARAPSIKTTNISTRAEHHGSSDSSGPTTPLSATAPRSGTTHASNLGHGHAARLASADLSNRIRVPSRLPTLPTEAAAGAGAGAGAGPSNMRSTSALYSQPQHFGYPRHSRISSGESTMSMDAALYSPLSAVDPHTGGDLFNFNSTSQLSLSGISDAPSATLDGLPPSVPWAPDSPNRIRSRSQLLMDDDRSAQSSPSSAVPGRVEHRSWRDAGDASIDSIGAVMPSAVRRASPAPVRPELYPAADPSRDPSTRDANRTNGAANHAHAHTHESGQEQDPSRLGHPTRRQGPSESATGSSIFPRPSRREDPSQPALGGPREEDEEDGRIGPYRIEKTLGMGAFSRVALGRLIRTSAGGFRSDRMIASLPELRQRALQKPRSTGDDADNARDSDELVALKMLDREPCNNNERLQVSWVREVEVLKHISHPNLVRFISSFSTPLHHTLVLERVAGGELFDALMSNFDRFAQREWLVRVIYTELANAIGWMHHINLVHRDIKLENILMSVDLFANASEPLRPHHLPAGPLIKLTDFGLSRFIDPSNPLLETRCGSEEYAAPELIIGKKYDGRKTDAWALGVVLYALITGSLPFMEDVNVGVNGAREGQGEERDPKQRKRHLLRIAKGDLRWPSPANDACADQPDAALCPPSRRLVTPVAKAMVARLLRRDATKRATPWETWDEQWLLGGSFGFSTTTTAAATATTMGTTTQLASRVPGQQEQVPNEVSAGGERLALHPDPRSQQGQHWLETHAAVRQDDVAPVARDD</sequence>
<evidence type="ECO:0000256" key="9">
    <source>
        <dbReference type="SAM" id="MobiDB-lite"/>
    </source>
</evidence>
<feature type="compositionally biased region" description="Low complexity" evidence="9">
    <location>
        <begin position="228"/>
        <end position="242"/>
    </location>
</feature>
<feature type="cross-link" description="Glycyl lysine isopeptide (Lys-Gly) (interchain with G-Cter in SUMO2)" evidence="8">
    <location>
        <position position="781"/>
    </location>
</feature>
<dbReference type="InterPro" id="IPR000719">
    <property type="entry name" value="Prot_kinase_dom"/>
</dbReference>
<feature type="binding site" evidence="7">
    <location>
        <position position="814"/>
    </location>
    <ligand>
        <name>ATP</name>
        <dbReference type="ChEBI" id="CHEBI:30616"/>
    </ligand>
</feature>
<dbReference type="SUPFAM" id="SSF56112">
    <property type="entry name" value="Protein kinase-like (PK-like)"/>
    <property type="match status" value="1"/>
</dbReference>
<evidence type="ECO:0000256" key="5">
    <source>
        <dbReference type="ARBA" id="ARBA00022840"/>
    </source>
</evidence>
<dbReference type="InterPro" id="IPR008271">
    <property type="entry name" value="Ser/Thr_kinase_AS"/>
</dbReference>
<feature type="domain" description="Protein kinase" evidence="10">
    <location>
        <begin position="614"/>
        <end position="965"/>
    </location>
</feature>
<dbReference type="EMBL" id="FQ311473">
    <property type="protein sequence ID" value="CBQ73765.1"/>
    <property type="molecule type" value="Genomic_DNA"/>
</dbReference>
<feature type="active site" description="Proton acceptor" evidence="6">
    <location>
        <position position="779"/>
    </location>
</feature>
<evidence type="ECO:0000256" key="2">
    <source>
        <dbReference type="ARBA" id="ARBA00022679"/>
    </source>
</evidence>
<dbReference type="Proteomes" id="UP000008867">
    <property type="component" value="Chromosome 8"/>
</dbReference>
<dbReference type="FunFam" id="1.10.510.10:FF:001410">
    <property type="entry name" value="Serine/threonine-protein kinase ppk27"/>
    <property type="match status" value="1"/>
</dbReference>